<accession>A0A1R1YR89</accession>
<comment type="caution">
    <text evidence="1">The sequence shown here is derived from an EMBL/GenBank/DDBJ whole genome shotgun (WGS) entry which is preliminary data.</text>
</comment>
<keyword evidence="2" id="KW-1185">Reference proteome</keyword>
<sequence>MNNNSGNEYSLSNIDTNIQYWPNTDEDYIRSEYDTNKSGKQTLNELRLMYQNDIQYSNNSQVYLQNKENLSQHGIGGIDYIPSSYNPYGNNDYARPSYFRSGYQGISRYSYHPYLSNRNGYYPNSSNPKIWCKSARSYWDEEKTYTLNVETGNFTVSRRLGKKKLI</sequence>
<dbReference type="Proteomes" id="UP000187429">
    <property type="component" value="Unassembled WGS sequence"/>
</dbReference>
<organism evidence="1 2">
    <name type="scientific">Smittium culicis</name>
    <dbReference type="NCBI Taxonomy" id="133412"/>
    <lineage>
        <taxon>Eukaryota</taxon>
        <taxon>Fungi</taxon>
        <taxon>Fungi incertae sedis</taxon>
        <taxon>Zoopagomycota</taxon>
        <taxon>Kickxellomycotina</taxon>
        <taxon>Harpellomycetes</taxon>
        <taxon>Harpellales</taxon>
        <taxon>Legeriomycetaceae</taxon>
        <taxon>Smittium</taxon>
    </lineage>
</organism>
<name>A0A1R1YR89_9FUNG</name>
<evidence type="ECO:0000313" key="2">
    <source>
        <dbReference type="Proteomes" id="UP000187429"/>
    </source>
</evidence>
<reference evidence="2" key="1">
    <citation type="submission" date="2017-01" db="EMBL/GenBank/DDBJ databases">
        <authorList>
            <person name="Wang Y."/>
            <person name="White M."/>
            <person name="Kvist S."/>
            <person name="Moncalvo J.-M."/>
        </authorList>
    </citation>
    <scope>NUCLEOTIDE SEQUENCE [LARGE SCALE GENOMIC DNA]</scope>
    <source>
        <strain evidence="2">ID-206-W2</strain>
    </source>
</reference>
<dbReference type="EMBL" id="LSSM01000291">
    <property type="protein sequence ID" value="OMJ29413.1"/>
    <property type="molecule type" value="Genomic_DNA"/>
</dbReference>
<protein>
    <submittedName>
        <fullName evidence="1">Uncharacterized protein</fullName>
    </submittedName>
</protein>
<proteinExistence type="predicted"/>
<evidence type="ECO:0000313" key="1">
    <source>
        <dbReference type="EMBL" id="OMJ29413.1"/>
    </source>
</evidence>
<gene>
    <name evidence="1" type="ORF">AYI69_g1088</name>
</gene>
<dbReference type="AlphaFoldDB" id="A0A1R1YR89"/>